<evidence type="ECO:0000256" key="2">
    <source>
        <dbReference type="ARBA" id="ARBA00022714"/>
    </source>
</evidence>
<comment type="similarity">
    <text evidence="1">Belongs to the complex I 24 kDa subunit family.</text>
</comment>
<evidence type="ECO:0000256" key="1">
    <source>
        <dbReference type="ARBA" id="ARBA00010643"/>
    </source>
</evidence>
<keyword evidence="5" id="KW-0411">Iron-sulfur</keyword>
<dbReference type="PIRSF" id="PIRSF000216">
    <property type="entry name" value="NADH_DH_24kDa"/>
    <property type="match status" value="1"/>
</dbReference>
<comment type="cofactor">
    <cofactor evidence="6">
        <name>[2Fe-2S] cluster</name>
        <dbReference type="ChEBI" id="CHEBI:190135"/>
    </cofactor>
</comment>
<dbReference type="PANTHER" id="PTHR10371:SF3">
    <property type="entry name" value="NADH DEHYDROGENASE [UBIQUINONE] FLAVOPROTEIN 2, MITOCHONDRIAL"/>
    <property type="match status" value="1"/>
</dbReference>
<protein>
    <recommendedName>
        <fullName evidence="9">NADH dehydrogenase [ubiquinone] flavoprotein 2, mitochondrial</fullName>
    </recommendedName>
</protein>
<dbReference type="PANTHER" id="PTHR10371">
    <property type="entry name" value="NADH DEHYDROGENASE UBIQUINONE FLAVOPROTEIN 2, MITOCHONDRIAL"/>
    <property type="match status" value="1"/>
</dbReference>
<dbReference type="SUPFAM" id="SSF52833">
    <property type="entry name" value="Thioredoxin-like"/>
    <property type="match status" value="1"/>
</dbReference>
<evidence type="ECO:0000313" key="8">
    <source>
        <dbReference type="Proteomes" id="UP001549920"/>
    </source>
</evidence>
<name>A0ABR3IKB0_LOXSC</name>
<evidence type="ECO:0000256" key="4">
    <source>
        <dbReference type="ARBA" id="ARBA00023004"/>
    </source>
</evidence>
<keyword evidence="3" id="KW-0479">Metal-binding</keyword>
<dbReference type="Pfam" id="PF01257">
    <property type="entry name" value="2Fe-2S_thioredx"/>
    <property type="match status" value="1"/>
</dbReference>
<reference evidence="7 8" key="1">
    <citation type="submission" date="2024-06" db="EMBL/GenBank/DDBJ databases">
        <title>A chromosome-level genome assembly of beet webworm, Loxostege sticticalis.</title>
        <authorList>
            <person name="Zhang Y."/>
        </authorList>
    </citation>
    <scope>NUCLEOTIDE SEQUENCE [LARGE SCALE GENOMIC DNA]</scope>
    <source>
        <strain evidence="7">AQ026</strain>
        <tissue evidence="7">Whole body</tissue>
    </source>
</reference>
<evidence type="ECO:0000256" key="6">
    <source>
        <dbReference type="ARBA" id="ARBA00034078"/>
    </source>
</evidence>
<dbReference type="EMBL" id="JBEUOH010000002">
    <property type="protein sequence ID" value="KAL0901463.1"/>
    <property type="molecule type" value="Genomic_DNA"/>
</dbReference>
<evidence type="ECO:0000256" key="5">
    <source>
        <dbReference type="ARBA" id="ARBA00023014"/>
    </source>
</evidence>
<evidence type="ECO:0000256" key="3">
    <source>
        <dbReference type="ARBA" id="ARBA00022723"/>
    </source>
</evidence>
<proteinExistence type="inferred from homology"/>
<dbReference type="Proteomes" id="UP001549920">
    <property type="component" value="Unassembled WGS sequence"/>
</dbReference>
<evidence type="ECO:0000313" key="7">
    <source>
        <dbReference type="EMBL" id="KAL0901463.1"/>
    </source>
</evidence>
<accession>A0ABR3IKB0</accession>
<dbReference type="Gene3D" id="1.10.10.1590">
    <property type="entry name" value="NADH-quinone oxidoreductase subunit E"/>
    <property type="match status" value="1"/>
</dbReference>
<dbReference type="InterPro" id="IPR002023">
    <property type="entry name" value="NuoE-like"/>
</dbReference>
<comment type="caution">
    <text evidence="7">The sequence shown here is derived from an EMBL/GenBank/DDBJ whole genome shotgun (WGS) entry which is preliminary data.</text>
</comment>
<dbReference type="Gene3D" id="3.40.30.10">
    <property type="entry name" value="Glutaredoxin"/>
    <property type="match status" value="1"/>
</dbReference>
<organism evidence="7 8">
    <name type="scientific">Loxostege sticticalis</name>
    <name type="common">Beet webworm moth</name>
    <dbReference type="NCBI Taxonomy" id="481309"/>
    <lineage>
        <taxon>Eukaryota</taxon>
        <taxon>Metazoa</taxon>
        <taxon>Ecdysozoa</taxon>
        <taxon>Arthropoda</taxon>
        <taxon>Hexapoda</taxon>
        <taxon>Insecta</taxon>
        <taxon>Pterygota</taxon>
        <taxon>Neoptera</taxon>
        <taxon>Endopterygota</taxon>
        <taxon>Lepidoptera</taxon>
        <taxon>Glossata</taxon>
        <taxon>Ditrysia</taxon>
        <taxon>Pyraloidea</taxon>
        <taxon>Crambidae</taxon>
        <taxon>Pyraustinae</taxon>
        <taxon>Loxostege</taxon>
    </lineage>
</organism>
<evidence type="ECO:0008006" key="9">
    <source>
        <dbReference type="Google" id="ProtNLM"/>
    </source>
</evidence>
<gene>
    <name evidence="7" type="ORF">ABMA27_006714</name>
</gene>
<keyword evidence="4" id="KW-0408">Iron</keyword>
<keyword evidence="8" id="KW-1185">Reference proteome</keyword>
<dbReference type="InterPro" id="IPR042128">
    <property type="entry name" value="NuoE_dom"/>
</dbReference>
<keyword evidence="2" id="KW-0001">2Fe-2S</keyword>
<sequence length="250" mass="27630">MLICFHDVYLFSGERGLVPFLLKTLSTSPKLSAEELFVHRDSTDNNANTPFEFTEPNMARLAALVQNYPVGAQRAAVGPALDIVQRQMGWVPISAMHKVAEILSIPRMRVYEWATFYTMNKRRFRGKFNVKVCITTPCMLRGSDIILQAIEEATCCSVGKLSADGMFGVDTVECQGACVNAPMFVVDDDYYEDVNVCDVYNIIQTIKCGKIPPCGPQNGRYAAEPISGLTSLCEVPRPPGFGVQPALFNK</sequence>
<dbReference type="InterPro" id="IPR036249">
    <property type="entry name" value="Thioredoxin-like_sf"/>
</dbReference>
<dbReference type="CDD" id="cd03064">
    <property type="entry name" value="TRX_Fd_NuoE"/>
    <property type="match status" value="1"/>
</dbReference>
<dbReference type="InterPro" id="IPR041921">
    <property type="entry name" value="NuoE_N"/>
</dbReference>